<proteinExistence type="predicted"/>
<accession>A0A858Q484</accession>
<keyword evidence="2" id="KW-1185">Reference proteome</keyword>
<evidence type="ECO:0000313" key="1">
    <source>
        <dbReference type="EMBL" id="QJD28650.1"/>
    </source>
</evidence>
<reference evidence="2" key="1">
    <citation type="submission" date="2019-12" db="EMBL/GenBank/DDBJ databases">
        <authorList>
            <person name="Awala S.I."/>
            <person name="Rhee S.K."/>
        </authorList>
    </citation>
    <scope>NUCLEOTIDE SEQUENCE [LARGE SCALE GENOMIC DNA]</scope>
    <source>
        <strain evidence="2">IM1</strain>
    </source>
</reference>
<protein>
    <submittedName>
        <fullName evidence="1">Uncharacterized protein</fullName>
    </submittedName>
</protein>
<dbReference type="KEGG" id="metu:GNH96_00825"/>
<evidence type="ECO:0000313" key="2">
    <source>
        <dbReference type="Proteomes" id="UP000503004"/>
    </source>
</evidence>
<dbReference type="EMBL" id="CP046565">
    <property type="protein sequence ID" value="QJD28650.1"/>
    <property type="molecule type" value="Genomic_DNA"/>
</dbReference>
<dbReference type="Proteomes" id="UP000503004">
    <property type="component" value="Chromosome"/>
</dbReference>
<dbReference type="AlphaFoldDB" id="A0A858Q484"/>
<gene>
    <name evidence="1" type="ORF">GNH96_00825</name>
</gene>
<organism evidence="1 2">
    <name type="scientific">Methylococcus geothermalis</name>
    <dbReference type="NCBI Taxonomy" id="2681310"/>
    <lineage>
        <taxon>Bacteria</taxon>
        <taxon>Pseudomonadati</taxon>
        <taxon>Pseudomonadota</taxon>
        <taxon>Gammaproteobacteria</taxon>
        <taxon>Methylococcales</taxon>
        <taxon>Methylococcaceae</taxon>
        <taxon>Methylococcus</taxon>
    </lineage>
</organism>
<name>A0A858Q484_9GAMM</name>
<dbReference type="RefSeq" id="WP_169601403.1">
    <property type="nucleotide sequence ID" value="NZ_CP046565.1"/>
</dbReference>
<sequence>MNDERPMNDHAATVHDIARAAREGKLTSEALGKILESRHGAVNCYPGQPTDTCHPIAYFIALEGRLGHELQLELAHAEWEADRPPRWWTRHLLRYWYLQRRYGHPPRPYPMYPMYEPPFTFAYMLGQLLQHVMFSCYGETRELVLITDTWNPEAFECWRDELEYIQHKASLAIYLIGEGSLCTRLI</sequence>